<accession>A0A5N4DHU4</accession>
<evidence type="ECO:0000313" key="3">
    <source>
        <dbReference type="Proteomes" id="UP000299084"/>
    </source>
</evidence>
<comment type="caution">
    <text evidence="2">The sequence shown here is derived from an EMBL/GenBank/DDBJ whole genome shotgun (WGS) entry which is preliminary data.</text>
</comment>
<feature type="compositionally biased region" description="Basic and acidic residues" evidence="1">
    <location>
        <begin position="56"/>
        <end position="80"/>
    </location>
</feature>
<evidence type="ECO:0000313" key="2">
    <source>
        <dbReference type="EMBL" id="KAB1270753.1"/>
    </source>
</evidence>
<feature type="region of interest" description="Disordered" evidence="1">
    <location>
        <begin position="1"/>
        <end position="91"/>
    </location>
</feature>
<protein>
    <submittedName>
        <fullName evidence="2">Uncharacterized protein</fullName>
    </submittedName>
</protein>
<dbReference type="EMBL" id="JWIN03000011">
    <property type="protein sequence ID" value="KAB1270753.1"/>
    <property type="molecule type" value="Genomic_DNA"/>
</dbReference>
<name>A0A5N4DHU4_CAMDR</name>
<organism evidence="2 3">
    <name type="scientific">Camelus dromedarius</name>
    <name type="common">Dromedary</name>
    <name type="synonym">Arabian camel</name>
    <dbReference type="NCBI Taxonomy" id="9838"/>
    <lineage>
        <taxon>Eukaryota</taxon>
        <taxon>Metazoa</taxon>
        <taxon>Chordata</taxon>
        <taxon>Craniata</taxon>
        <taxon>Vertebrata</taxon>
        <taxon>Euteleostomi</taxon>
        <taxon>Mammalia</taxon>
        <taxon>Eutheria</taxon>
        <taxon>Laurasiatheria</taxon>
        <taxon>Artiodactyla</taxon>
        <taxon>Tylopoda</taxon>
        <taxon>Camelidae</taxon>
        <taxon>Camelus</taxon>
    </lineage>
</organism>
<sequence>MRDHPGGTLPHPEHAGPRDRRAGTTEEVLAGRCTLRKQTQHGGAGAGNYASLASRGRNETARPEIQKGGIESRRGNESAEHGGWACPGRREGSCRQTALRQKSEVRGTTCHGSRCVTKLCWLRQRCWPWDRQADQGIKSRAFDVRVWQLDILEDVTQVRRE</sequence>
<keyword evidence="3" id="KW-1185">Reference proteome</keyword>
<gene>
    <name evidence="2" type="ORF">Cadr_000009757</name>
</gene>
<dbReference type="Proteomes" id="UP000299084">
    <property type="component" value="Unassembled WGS sequence"/>
</dbReference>
<feature type="compositionally biased region" description="Basic and acidic residues" evidence="1">
    <location>
        <begin position="1"/>
        <end position="24"/>
    </location>
</feature>
<proteinExistence type="predicted"/>
<evidence type="ECO:0000256" key="1">
    <source>
        <dbReference type="SAM" id="MobiDB-lite"/>
    </source>
</evidence>
<dbReference type="AlphaFoldDB" id="A0A5N4DHU4"/>
<reference evidence="2 3" key="1">
    <citation type="journal article" date="2019" name="Mol. Ecol. Resour.">
        <title>Improving Illumina assemblies with Hi-C and long reads: an example with the North African dromedary.</title>
        <authorList>
            <person name="Elbers J.P."/>
            <person name="Rogers M.F."/>
            <person name="Perelman P.L."/>
            <person name="Proskuryakova A.A."/>
            <person name="Serdyukova N.A."/>
            <person name="Johnson W.E."/>
            <person name="Horin P."/>
            <person name="Corander J."/>
            <person name="Murphy D."/>
            <person name="Burger P.A."/>
        </authorList>
    </citation>
    <scope>NUCLEOTIDE SEQUENCE [LARGE SCALE GENOMIC DNA]</scope>
    <source>
        <strain evidence="2">Drom800</strain>
        <tissue evidence="2">Blood</tissue>
    </source>
</reference>